<dbReference type="InterPro" id="IPR001310">
    <property type="entry name" value="Histidine_triad_HIT"/>
</dbReference>
<keyword evidence="5" id="KW-0378">Hydrolase</keyword>
<dbReference type="PANTHER" id="PTHR46648">
    <property type="entry name" value="HIT FAMILY PROTEIN 1"/>
    <property type="match status" value="1"/>
</dbReference>
<evidence type="ECO:0000256" key="3">
    <source>
        <dbReference type="PROSITE-ProRule" id="PRU00464"/>
    </source>
</evidence>
<comment type="caution">
    <text evidence="5">The sequence shown here is derived from an EMBL/GenBank/DDBJ whole genome shotgun (WGS) entry which is preliminary data.</text>
</comment>
<dbReference type="InterPro" id="IPR036265">
    <property type="entry name" value="HIT-like_sf"/>
</dbReference>
<dbReference type="GO" id="GO:0016787">
    <property type="term" value="F:hydrolase activity"/>
    <property type="evidence" value="ECO:0007669"/>
    <property type="project" value="UniProtKB-KW"/>
</dbReference>
<feature type="domain" description="HIT" evidence="4">
    <location>
        <begin position="8"/>
        <end position="115"/>
    </location>
</feature>
<evidence type="ECO:0000256" key="2">
    <source>
        <dbReference type="PIRSR" id="PIRSR601310-3"/>
    </source>
</evidence>
<gene>
    <name evidence="5" type="ORF">HMPREF2130_10045</name>
</gene>
<evidence type="ECO:0000256" key="1">
    <source>
        <dbReference type="PIRSR" id="PIRSR601310-1"/>
    </source>
</evidence>
<dbReference type="PRINTS" id="PR00332">
    <property type="entry name" value="HISTRIAD"/>
</dbReference>
<dbReference type="OrthoDB" id="9784774at2"/>
<dbReference type="Pfam" id="PF01230">
    <property type="entry name" value="HIT"/>
    <property type="match status" value="1"/>
</dbReference>
<dbReference type="RefSeq" id="WP_036560577.1">
    <property type="nucleotide sequence ID" value="NZ_JRNI01000066.1"/>
</dbReference>
<dbReference type="AlphaFoldDB" id="A0A096A9C6"/>
<keyword evidence="6" id="KW-1185">Reference proteome</keyword>
<dbReference type="EMBL" id="JRNI01000066">
    <property type="protein sequence ID" value="KGF27287.1"/>
    <property type="molecule type" value="Genomic_DNA"/>
</dbReference>
<evidence type="ECO:0000259" key="4">
    <source>
        <dbReference type="PROSITE" id="PS51084"/>
    </source>
</evidence>
<dbReference type="InterPro" id="IPR011146">
    <property type="entry name" value="HIT-like"/>
</dbReference>
<evidence type="ECO:0000313" key="6">
    <source>
        <dbReference type="Proteomes" id="UP000029629"/>
    </source>
</evidence>
<feature type="active site" description="Tele-AMP-histidine intermediate" evidence="1">
    <location>
        <position position="102"/>
    </location>
</feature>
<reference evidence="5 6" key="1">
    <citation type="submission" date="2014-07" db="EMBL/GenBank/DDBJ databases">
        <authorList>
            <person name="McCorrison J."/>
            <person name="Sanka R."/>
            <person name="Torralba M."/>
            <person name="Gillis M."/>
            <person name="Haft D.H."/>
            <person name="Methe B."/>
            <person name="Sutton G."/>
            <person name="Nelson K.E."/>
        </authorList>
    </citation>
    <scope>NUCLEOTIDE SEQUENCE [LARGE SCALE GENOMIC DNA]</scope>
    <source>
        <strain evidence="5 6">DNF00040</strain>
    </source>
</reference>
<dbReference type="SUPFAM" id="SSF54197">
    <property type="entry name" value="HIT-like"/>
    <property type="match status" value="1"/>
</dbReference>
<dbReference type="GO" id="GO:0009117">
    <property type="term" value="P:nucleotide metabolic process"/>
    <property type="evidence" value="ECO:0007669"/>
    <property type="project" value="TreeGrafter"/>
</dbReference>
<dbReference type="Gene3D" id="3.30.428.10">
    <property type="entry name" value="HIT-like"/>
    <property type="match status" value="1"/>
</dbReference>
<dbReference type="eggNOG" id="COG0537">
    <property type="taxonomic scope" value="Bacteria"/>
</dbReference>
<dbReference type="PROSITE" id="PS51084">
    <property type="entry name" value="HIT_2"/>
    <property type="match status" value="1"/>
</dbReference>
<proteinExistence type="predicted"/>
<protein>
    <submittedName>
        <fullName evidence="5">HIT family hydrolase</fullName>
    </submittedName>
</protein>
<name>A0A096A9C6_9BURK</name>
<sequence length="139" mass="15346">MEYQPDNIFAKILRNEAPSYKIYEDDATYVMMDIMPESRGHLLVLPKEGAVNIFDISDEAIAACAKTCKKIAPALMKATKADGLIISQFNHAPAGQTVFHLHCHLVPVYEGQSRQSHGRVAADADELQALAKEIASYIE</sequence>
<feature type="short sequence motif" description="Histidine triad motif" evidence="2 3">
    <location>
        <begin position="100"/>
        <end position="104"/>
    </location>
</feature>
<dbReference type="Proteomes" id="UP000029629">
    <property type="component" value="Unassembled WGS sequence"/>
</dbReference>
<evidence type="ECO:0000313" key="5">
    <source>
        <dbReference type="EMBL" id="KGF27287.1"/>
    </source>
</evidence>
<organism evidence="5 6">
    <name type="scientific">Oligella urethralis DNF00040</name>
    <dbReference type="NCBI Taxonomy" id="1401065"/>
    <lineage>
        <taxon>Bacteria</taxon>
        <taxon>Pseudomonadati</taxon>
        <taxon>Pseudomonadota</taxon>
        <taxon>Betaproteobacteria</taxon>
        <taxon>Burkholderiales</taxon>
        <taxon>Alcaligenaceae</taxon>
        <taxon>Oligella</taxon>
    </lineage>
</organism>
<dbReference type="PANTHER" id="PTHR46648:SF1">
    <property type="entry name" value="ADENOSINE 5'-MONOPHOSPHORAMIDASE HNT1"/>
    <property type="match status" value="1"/>
</dbReference>
<accession>A0A096A9C6</accession>